<organism evidence="1 2">
    <name type="scientific">Winogradskyella pacifica</name>
    <dbReference type="NCBI Taxonomy" id="664642"/>
    <lineage>
        <taxon>Bacteria</taxon>
        <taxon>Pseudomonadati</taxon>
        <taxon>Bacteroidota</taxon>
        <taxon>Flavobacteriia</taxon>
        <taxon>Flavobacteriales</taxon>
        <taxon>Flavobacteriaceae</taxon>
        <taxon>Winogradskyella</taxon>
    </lineage>
</organism>
<reference evidence="1 2" key="1">
    <citation type="submission" date="2018-07" db="EMBL/GenBank/DDBJ databases">
        <title>Genomic Encyclopedia of Type Strains, Phase III (KMG-III): the genomes of soil and plant-associated and newly described type strains.</title>
        <authorList>
            <person name="Whitman W."/>
        </authorList>
    </citation>
    <scope>NUCLEOTIDE SEQUENCE [LARGE SCALE GENOMIC DNA]</scope>
    <source>
        <strain evidence="1 2">CECT 7948</strain>
    </source>
</reference>
<evidence type="ECO:0000313" key="1">
    <source>
        <dbReference type="EMBL" id="REE08537.1"/>
    </source>
</evidence>
<proteinExistence type="predicted"/>
<comment type="caution">
    <text evidence="1">The sequence shown here is derived from an EMBL/GenBank/DDBJ whole genome shotgun (WGS) entry which is preliminary data.</text>
</comment>
<protein>
    <submittedName>
        <fullName evidence="1">Uncharacterized protein</fullName>
    </submittedName>
</protein>
<evidence type="ECO:0000313" key="2">
    <source>
        <dbReference type="Proteomes" id="UP000256919"/>
    </source>
</evidence>
<accession>A0A3D9LQ23</accession>
<dbReference type="AlphaFoldDB" id="A0A3D9LQ23"/>
<gene>
    <name evidence="1" type="ORF">DFQ09_1062</name>
</gene>
<dbReference type="Proteomes" id="UP000256919">
    <property type="component" value="Unassembled WGS sequence"/>
</dbReference>
<name>A0A3D9LQ23_9FLAO</name>
<sequence length="138" mass="16084">MLMLIPLCMFSQQSTQKTPLPLVEYNDNVNMPLTAVERAQIIEAYGESAEKLVFNIPHRLKSIKNILRNRVEVKLIVNKNEKKAWPKLSEVSGVEKSKSFDRNNFNPLMYGFNFNTRFGATYQIDNTNYYIIIKSQYQ</sequence>
<keyword evidence="2" id="KW-1185">Reference proteome</keyword>
<dbReference type="EMBL" id="QREI01000006">
    <property type="protein sequence ID" value="REE08537.1"/>
    <property type="molecule type" value="Genomic_DNA"/>
</dbReference>